<dbReference type="GO" id="GO:0141098">
    <property type="term" value="F:tRNA (cytidine(34)-2'-O)-methyltransferase activity"/>
    <property type="evidence" value="ECO:0007669"/>
    <property type="project" value="RHEA"/>
</dbReference>
<evidence type="ECO:0000259" key="8">
    <source>
        <dbReference type="Pfam" id="PF00588"/>
    </source>
</evidence>
<dbReference type="InterPro" id="IPR029026">
    <property type="entry name" value="tRNA_m1G_MTases_N"/>
</dbReference>
<comment type="catalytic activity">
    <reaction evidence="6">
        <text>cytidine(34) in tRNA + S-adenosyl-L-methionine = 2'-O-methylcytidine(34) in tRNA + S-adenosyl-L-homocysteine + H(+)</text>
        <dbReference type="Rhea" id="RHEA:43084"/>
        <dbReference type="Rhea" id="RHEA-COMP:10331"/>
        <dbReference type="Rhea" id="RHEA-COMP:10332"/>
        <dbReference type="ChEBI" id="CHEBI:15378"/>
        <dbReference type="ChEBI" id="CHEBI:57856"/>
        <dbReference type="ChEBI" id="CHEBI:59789"/>
        <dbReference type="ChEBI" id="CHEBI:74495"/>
        <dbReference type="ChEBI" id="CHEBI:82748"/>
        <dbReference type="EC" id="2.1.1.207"/>
    </reaction>
</comment>
<evidence type="ECO:0000256" key="1">
    <source>
        <dbReference type="ARBA" id="ARBA00022490"/>
    </source>
</evidence>
<keyword evidence="2 6" id="KW-0489">Methyltransferase</keyword>
<gene>
    <name evidence="9" type="ORF">AS859_04800</name>
</gene>
<evidence type="ECO:0000313" key="10">
    <source>
        <dbReference type="Proteomes" id="UP000192599"/>
    </source>
</evidence>
<evidence type="ECO:0000256" key="6">
    <source>
        <dbReference type="HAMAP-Rule" id="MF_01885"/>
    </source>
</evidence>
<comment type="similarity">
    <text evidence="6">Belongs to the class IV-like SAM-binding methyltransferase superfamily. RNA methyltransferase TrmH family. TrmL subfamily.</text>
</comment>
<comment type="subcellular location">
    <subcellularLocation>
        <location evidence="6">Cytoplasm</location>
    </subcellularLocation>
</comment>
<dbReference type="Gene3D" id="3.40.1280.10">
    <property type="match status" value="1"/>
</dbReference>
<dbReference type="RefSeq" id="WP_081560571.1">
    <property type="nucleotide sequence ID" value="NZ_JAMXDH010000003.1"/>
</dbReference>
<dbReference type="AlphaFoldDB" id="A0A1V9VBY8"/>
<proteinExistence type="inferred from homology"/>
<dbReference type="CDD" id="cd18094">
    <property type="entry name" value="SpoU-like_TrmL"/>
    <property type="match status" value="1"/>
</dbReference>
<evidence type="ECO:0000256" key="3">
    <source>
        <dbReference type="ARBA" id="ARBA00022679"/>
    </source>
</evidence>
<evidence type="ECO:0000313" key="9">
    <source>
        <dbReference type="EMBL" id="OQR41580.1"/>
    </source>
</evidence>
<dbReference type="InterPro" id="IPR001537">
    <property type="entry name" value="SpoU_MeTrfase"/>
</dbReference>
<dbReference type="EC" id="2.1.1.207" evidence="6"/>
<dbReference type="EMBL" id="LNTC01000043">
    <property type="protein sequence ID" value="OQR41580.1"/>
    <property type="molecule type" value="Genomic_DNA"/>
</dbReference>
<dbReference type="SUPFAM" id="SSF75217">
    <property type="entry name" value="alpha/beta knot"/>
    <property type="match status" value="1"/>
</dbReference>
<keyword evidence="4 6" id="KW-0949">S-adenosyl-L-methionine</keyword>
<feature type="binding site" evidence="6 7">
    <location>
        <position position="131"/>
    </location>
    <ligand>
        <name>S-adenosyl-L-methionine</name>
        <dbReference type="ChEBI" id="CHEBI:59789"/>
    </ligand>
</feature>
<accession>A0A1V9VBY8</accession>
<comment type="caution">
    <text evidence="9">The sequence shown here is derived from an EMBL/GenBank/DDBJ whole genome shotgun (WGS) entry which is preliminary data.</text>
</comment>
<dbReference type="GO" id="GO:0003723">
    <property type="term" value="F:RNA binding"/>
    <property type="evidence" value="ECO:0007669"/>
    <property type="project" value="InterPro"/>
</dbReference>
<sequence>MFNIVLHEPRMPGNVGTIGRTAVALKCKLHLIKPYGFGDITEKEVRRAGLDYWKDLELFEYENIEDFWAKNPFSSRHFFATTKTTQPYFEAKFEAGDYIYFGREDAGLPSYILDKNKESCITIPMAKIARSLNLSNSVSIICYEALRQNYINFETI</sequence>
<comment type="catalytic activity">
    <reaction evidence="6">
        <text>5-carboxymethylaminomethyluridine(34) in tRNA(Leu) + S-adenosyl-L-methionine = 5-carboxymethylaminomethyl-2'-O-methyluridine(34) in tRNA(Leu) + S-adenosyl-L-homocysteine + H(+)</text>
        <dbReference type="Rhea" id="RHEA:43088"/>
        <dbReference type="Rhea" id="RHEA-COMP:10333"/>
        <dbReference type="Rhea" id="RHEA-COMP:10334"/>
        <dbReference type="ChEBI" id="CHEBI:15378"/>
        <dbReference type="ChEBI" id="CHEBI:57856"/>
        <dbReference type="ChEBI" id="CHEBI:59789"/>
        <dbReference type="ChEBI" id="CHEBI:74508"/>
        <dbReference type="ChEBI" id="CHEBI:74511"/>
        <dbReference type="EC" id="2.1.1.207"/>
    </reaction>
</comment>
<keyword evidence="3 6" id="KW-0808">Transferase</keyword>
<dbReference type="PANTHER" id="PTHR42971:SF1">
    <property type="entry name" value="TRNA (CYTIDINE(34)-2'-O)-METHYLTRANSFERASE"/>
    <property type="match status" value="1"/>
</dbReference>
<comment type="function">
    <text evidence="6">Could methylate the ribose at the nucleotide 34 wobble position in tRNA.</text>
</comment>
<feature type="domain" description="tRNA/rRNA methyltransferase SpoU type" evidence="8">
    <location>
        <begin position="2"/>
        <end position="143"/>
    </location>
</feature>
<dbReference type="HAMAP" id="MF_01885">
    <property type="entry name" value="tRNA_methyltr_TrmL"/>
    <property type="match status" value="1"/>
</dbReference>
<evidence type="ECO:0000256" key="4">
    <source>
        <dbReference type="ARBA" id="ARBA00022691"/>
    </source>
</evidence>
<evidence type="ECO:0000256" key="5">
    <source>
        <dbReference type="ARBA" id="ARBA00022694"/>
    </source>
</evidence>
<protein>
    <recommendedName>
        <fullName evidence="6">Putative tRNA (cytidine(34)-2'-O)-methyltransferase</fullName>
        <ecNumber evidence="6">2.1.1.207</ecNumber>
    </recommendedName>
    <alternativeName>
        <fullName evidence="6">tRNA (cytidine/uridine-2'-O-)-methyltransferase</fullName>
    </alternativeName>
</protein>
<dbReference type="Proteomes" id="UP000192599">
    <property type="component" value="Unassembled WGS sequence"/>
</dbReference>
<dbReference type="GO" id="GO:0005737">
    <property type="term" value="C:cytoplasm"/>
    <property type="evidence" value="ECO:0007669"/>
    <property type="project" value="UniProtKB-SubCell"/>
</dbReference>
<comment type="caution">
    <text evidence="6">Lacks conserved residue(s) required for the propagation of feature annotation.</text>
</comment>
<feature type="binding site" evidence="6 7">
    <location>
        <position position="102"/>
    </location>
    <ligand>
        <name>S-adenosyl-L-methionine</name>
        <dbReference type="ChEBI" id="CHEBI:59789"/>
    </ligand>
</feature>
<feature type="binding site" evidence="6 7">
    <location>
        <position position="123"/>
    </location>
    <ligand>
        <name>S-adenosyl-L-methionine</name>
        <dbReference type="ChEBI" id="CHEBI:59789"/>
    </ligand>
</feature>
<dbReference type="GO" id="GO:0141102">
    <property type="term" value="F:tRNA (5-carboxymethylaminomethyluridine(34)-2'-O)-methyltransferase activity"/>
    <property type="evidence" value="ECO:0007669"/>
    <property type="project" value="RHEA"/>
</dbReference>
<dbReference type="PANTHER" id="PTHR42971">
    <property type="entry name" value="TRNA (CYTIDINE(34)-2'-O)-METHYLTRANSFERASE"/>
    <property type="match status" value="1"/>
</dbReference>
<keyword evidence="1 6" id="KW-0963">Cytoplasm</keyword>
<name>A0A1V9VBY8_9BACT</name>
<dbReference type="GO" id="GO:0002130">
    <property type="term" value="P:wobble position ribose methylation"/>
    <property type="evidence" value="ECO:0007669"/>
    <property type="project" value="TreeGrafter"/>
</dbReference>
<dbReference type="PIRSF" id="PIRSF029256">
    <property type="entry name" value="SpoU_TrmH_prd"/>
    <property type="match status" value="1"/>
</dbReference>
<evidence type="ECO:0000256" key="2">
    <source>
        <dbReference type="ARBA" id="ARBA00022603"/>
    </source>
</evidence>
<dbReference type="InterPro" id="IPR029028">
    <property type="entry name" value="Alpha/beta_knot_MTases"/>
</dbReference>
<dbReference type="Pfam" id="PF00588">
    <property type="entry name" value="SpoU_methylase"/>
    <property type="match status" value="1"/>
</dbReference>
<keyword evidence="5 6" id="KW-0819">tRNA processing</keyword>
<evidence type="ECO:0000256" key="7">
    <source>
        <dbReference type="PIRSR" id="PIRSR029256-1"/>
    </source>
</evidence>
<reference evidence="9 10" key="1">
    <citation type="submission" date="2017-04" db="EMBL/GenBank/DDBJ databases">
        <title>Accumulation and expression of multiple antibiotic resistance genes in Arcobacter cryaerophilus that thrives in sewage.</title>
        <authorList>
            <person name="Millar J.A."/>
            <person name="Raghavan R."/>
        </authorList>
    </citation>
    <scope>NUCLEOTIDE SEQUENCE [LARGE SCALE GENOMIC DNA]</scope>
    <source>
        <strain evidence="9 10">AZT-1</strain>
    </source>
</reference>
<dbReference type="InterPro" id="IPR016914">
    <property type="entry name" value="TrmL"/>
</dbReference>
<organism evidence="9 10">
    <name type="scientific">Aliarcobacter cryaerophilus</name>
    <dbReference type="NCBI Taxonomy" id="28198"/>
    <lineage>
        <taxon>Bacteria</taxon>
        <taxon>Pseudomonadati</taxon>
        <taxon>Campylobacterota</taxon>
        <taxon>Epsilonproteobacteria</taxon>
        <taxon>Campylobacterales</taxon>
        <taxon>Arcobacteraceae</taxon>
        <taxon>Aliarcobacter</taxon>
    </lineage>
</organism>